<feature type="non-terminal residue" evidence="4">
    <location>
        <position position="1"/>
    </location>
</feature>
<accession>A0A656JUX0</accession>
<dbReference type="Proteomes" id="UP000018849">
    <property type="component" value="Unassembled WGS sequence"/>
</dbReference>
<protein>
    <submittedName>
        <fullName evidence="4">GntR family transcriptional regulator</fullName>
    </submittedName>
</protein>
<evidence type="ECO:0000256" key="3">
    <source>
        <dbReference type="ARBA" id="ARBA00023163"/>
    </source>
</evidence>
<dbReference type="EMBL" id="AOKF01001963">
    <property type="protein sequence ID" value="EPN55986.1"/>
    <property type="molecule type" value="Genomic_DNA"/>
</dbReference>
<keyword evidence="2" id="KW-0238">DNA-binding</keyword>
<organism evidence="4 5">
    <name type="scientific">Pseudomonas syringae pv. actinidiae ICMP 19096</name>
    <dbReference type="NCBI Taxonomy" id="1194405"/>
    <lineage>
        <taxon>Bacteria</taxon>
        <taxon>Pseudomonadati</taxon>
        <taxon>Pseudomonadota</taxon>
        <taxon>Gammaproteobacteria</taxon>
        <taxon>Pseudomonadales</taxon>
        <taxon>Pseudomonadaceae</taxon>
        <taxon>Pseudomonas</taxon>
        <taxon>Pseudomonas syringae</taxon>
    </lineage>
</organism>
<dbReference type="Gene3D" id="1.20.120.530">
    <property type="entry name" value="GntR ligand-binding domain-like"/>
    <property type="match status" value="1"/>
</dbReference>
<dbReference type="AlphaFoldDB" id="A0A656JUX0"/>
<keyword evidence="1" id="KW-0805">Transcription regulation</keyword>
<keyword evidence="3" id="KW-0804">Transcription</keyword>
<reference evidence="4 5" key="1">
    <citation type="journal article" date="2013" name="PLoS Pathog.">
        <title>Genomic analysis of the Kiwifruit pathogen Pseudomonas syringae pv. actinidiae provides insight into the origins of an emergent plant disease.</title>
        <authorList>
            <person name="McCann H.C."/>
            <person name="Rikkerink E.H."/>
            <person name="Bertels F."/>
            <person name="Fiers M."/>
            <person name="Lu A."/>
            <person name="Rees-George J."/>
            <person name="Andersen M.T."/>
            <person name="Gleave A.P."/>
            <person name="Haubold B."/>
            <person name="Wohlers M.W."/>
            <person name="Guttman D.S."/>
            <person name="Wang P.W."/>
            <person name="Straub C."/>
            <person name="Vanneste J.L."/>
            <person name="Rainey P.B."/>
            <person name="Templeton M.D."/>
        </authorList>
    </citation>
    <scope>NUCLEOTIDE SEQUENCE [LARGE SCALE GENOMIC DNA]</scope>
    <source>
        <strain evidence="4 5">ICMP 19096</strain>
    </source>
</reference>
<proteinExistence type="predicted"/>
<sequence length="47" mass="5487">HAVDDPDIQRREQESIYEAIAHQDRDAARAAMRLHLINSLLRVRAKH</sequence>
<evidence type="ECO:0000313" key="4">
    <source>
        <dbReference type="EMBL" id="EPN55986.1"/>
    </source>
</evidence>
<evidence type="ECO:0000256" key="2">
    <source>
        <dbReference type="ARBA" id="ARBA00023125"/>
    </source>
</evidence>
<dbReference type="GO" id="GO:0003677">
    <property type="term" value="F:DNA binding"/>
    <property type="evidence" value="ECO:0007669"/>
    <property type="project" value="UniProtKB-KW"/>
</dbReference>
<dbReference type="InterPro" id="IPR008920">
    <property type="entry name" value="TF_FadR/GntR_C"/>
</dbReference>
<dbReference type="SUPFAM" id="SSF48008">
    <property type="entry name" value="GntR ligand-binding domain-like"/>
    <property type="match status" value="1"/>
</dbReference>
<name>A0A656JUX0_PSESF</name>
<evidence type="ECO:0000256" key="1">
    <source>
        <dbReference type="ARBA" id="ARBA00023015"/>
    </source>
</evidence>
<comment type="caution">
    <text evidence="4">The sequence shown here is derived from an EMBL/GenBank/DDBJ whole genome shotgun (WGS) entry which is preliminary data.</text>
</comment>
<evidence type="ECO:0000313" key="5">
    <source>
        <dbReference type="Proteomes" id="UP000018849"/>
    </source>
</evidence>
<gene>
    <name evidence="4" type="ORF">A245_22849</name>
</gene>